<dbReference type="Proteomes" id="UP000270927">
    <property type="component" value="Unassembled WGS sequence"/>
</dbReference>
<gene>
    <name evidence="3" type="ORF">EDM02_05490</name>
</gene>
<feature type="chain" id="PRO_5018136630" description="Leucine-rich repeat domain-containing protein" evidence="2">
    <location>
        <begin position="27"/>
        <end position="456"/>
    </location>
</feature>
<dbReference type="PROSITE" id="PS51450">
    <property type="entry name" value="LRR"/>
    <property type="match status" value="1"/>
</dbReference>
<dbReference type="InterPro" id="IPR032675">
    <property type="entry name" value="LRR_dom_sf"/>
</dbReference>
<dbReference type="EMBL" id="RARA01000027">
    <property type="protein sequence ID" value="ROT46993.1"/>
    <property type="molecule type" value="Genomic_DNA"/>
</dbReference>
<dbReference type="RefSeq" id="WP_123663672.1">
    <property type="nucleotide sequence ID" value="NZ_RARA01000027.1"/>
</dbReference>
<sequence length="456" mass="52226">MNNYRYTKLTKWLVVAILLASCQSNKQQVGPSTSRCESPLPKKTKLNLDSDASTSKMQEQEEGFDLNKFAAFPELIQKEIIRKLPAKVLLEKLLPRFTAVIQKAYCKGQPYLIQDTISKEDVNLIKKVGITHIRYILPENDNKDENKKKIYNLLNALAKSLLPSLEQIELKNENGSYITEVDLSNKYRCYAEISLLSKVAHLDGVNLTDCHIGRYGVNQLIKSNLNDLRKLDIQNNRIRDANVIANLLKKYTNLERLNLAENGFRFSASDEAEAALGQLSKLKKLKINSGVYDYSEYNLSSEGEDQPFLDEHDIISHNAVFNQVETSSIKTLAQLPNLQWLYITCPFDSVIDDSNLDDLVKLTNLKKLRLCADSIIDYPDNYTNHDRTLIMQLTKLTNLKYLWLDTSGYDIREDKMEALQAALPNVQVINVDHFEDLNEDDYDFSDEDAYDFFKPT</sequence>
<keyword evidence="2" id="KW-0732">Signal</keyword>
<dbReference type="SUPFAM" id="SSF52047">
    <property type="entry name" value="RNI-like"/>
    <property type="match status" value="1"/>
</dbReference>
<evidence type="ECO:0008006" key="5">
    <source>
        <dbReference type="Google" id="ProtNLM"/>
    </source>
</evidence>
<evidence type="ECO:0000256" key="2">
    <source>
        <dbReference type="SAM" id="SignalP"/>
    </source>
</evidence>
<dbReference type="PROSITE" id="PS51257">
    <property type="entry name" value="PROKAR_LIPOPROTEIN"/>
    <property type="match status" value="1"/>
</dbReference>
<feature type="signal peptide" evidence="2">
    <location>
        <begin position="1"/>
        <end position="26"/>
    </location>
</feature>
<feature type="region of interest" description="Disordered" evidence="1">
    <location>
        <begin position="27"/>
        <end position="54"/>
    </location>
</feature>
<comment type="caution">
    <text evidence="3">The sequence shown here is derived from an EMBL/GenBank/DDBJ whole genome shotgun (WGS) entry which is preliminary data.</text>
</comment>
<dbReference type="Gene3D" id="3.80.10.10">
    <property type="entry name" value="Ribonuclease Inhibitor"/>
    <property type="match status" value="2"/>
</dbReference>
<organism evidence="3 4">
    <name type="scientific">Candidatus Cardinium hertigii</name>
    <dbReference type="NCBI Taxonomy" id="247481"/>
    <lineage>
        <taxon>Bacteria</taxon>
        <taxon>Pseudomonadati</taxon>
        <taxon>Bacteroidota</taxon>
        <taxon>Cytophagia</taxon>
        <taxon>Cytophagales</taxon>
        <taxon>Amoebophilaceae</taxon>
        <taxon>Candidatus Cardinium</taxon>
    </lineage>
</organism>
<feature type="compositionally biased region" description="Polar residues" evidence="1">
    <location>
        <begin position="27"/>
        <end position="36"/>
    </location>
</feature>
<protein>
    <recommendedName>
        <fullName evidence="5">Leucine-rich repeat domain-containing protein</fullName>
    </recommendedName>
</protein>
<name>A0A3N2QB11_9BACT</name>
<evidence type="ECO:0000256" key="1">
    <source>
        <dbReference type="SAM" id="MobiDB-lite"/>
    </source>
</evidence>
<dbReference type="AlphaFoldDB" id="A0A3N2QB11"/>
<reference evidence="3 4" key="1">
    <citation type="submission" date="2018-09" db="EMBL/GenBank/DDBJ databases">
        <title>Comparative Genomics of Wolbachia-Cardinium Dual Endosymbiosis in a Plant-Parasitic Nematode.</title>
        <authorList>
            <person name="Brown A.M.V."/>
            <person name="Wasala S.K."/>
            <person name="Howe D.K."/>
            <person name="Peetz A.B."/>
            <person name="Zasada I.A."/>
            <person name="Denver D.R."/>
        </authorList>
    </citation>
    <scope>NUCLEOTIDE SEQUENCE [LARGE SCALE GENOMIC DNA]</scope>
    <source>
        <strain evidence="3 4">Pp_1</strain>
    </source>
</reference>
<dbReference type="InterPro" id="IPR001611">
    <property type="entry name" value="Leu-rich_rpt"/>
</dbReference>
<proteinExistence type="predicted"/>
<accession>A0A3N2QB11</accession>
<evidence type="ECO:0000313" key="3">
    <source>
        <dbReference type="EMBL" id="ROT46993.1"/>
    </source>
</evidence>
<keyword evidence="4" id="KW-1185">Reference proteome</keyword>
<evidence type="ECO:0000313" key="4">
    <source>
        <dbReference type="Proteomes" id="UP000270927"/>
    </source>
</evidence>